<feature type="transmembrane region" description="Helical" evidence="1">
    <location>
        <begin position="6"/>
        <end position="28"/>
    </location>
</feature>
<gene>
    <name evidence="2" type="ORF">TY91_12410</name>
</gene>
<feature type="transmembrane region" description="Helical" evidence="1">
    <location>
        <begin position="40"/>
        <end position="65"/>
    </location>
</feature>
<keyword evidence="1" id="KW-1133">Transmembrane helix</keyword>
<keyword evidence="1" id="KW-0812">Transmembrane</keyword>
<keyword evidence="3" id="KW-1185">Reference proteome</keyword>
<proteinExistence type="predicted"/>
<evidence type="ECO:0000313" key="3">
    <source>
        <dbReference type="Proteomes" id="UP000076480"/>
    </source>
</evidence>
<dbReference type="EMBL" id="JYDC01000079">
    <property type="protein sequence ID" value="KZL37735.1"/>
    <property type="molecule type" value="Genomic_DNA"/>
</dbReference>
<accession>A0A166GAI7</accession>
<sequence>MNQISYTFLIIFQVSIILIDFFIIKISFDWGKDETAIGKTFILLISSSLSLVCILTFLAVLQMLLNNS</sequence>
<protein>
    <submittedName>
        <fullName evidence="2">Uncharacterized protein</fullName>
    </submittedName>
</protein>
<evidence type="ECO:0000313" key="2">
    <source>
        <dbReference type="EMBL" id="KZL37735.1"/>
    </source>
</evidence>
<dbReference type="AlphaFoldDB" id="A0A166GAI7"/>
<comment type="caution">
    <text evidence="2">The sequence shown here is derived from an EMBL/GenBank/DDBJ whole genome shotgun (WGS) entry which is preliminary data.</text>
</comment>
<dbReference type="Proteomes" id="UP000076480">
    <property type="component" value="Unassembled WGS sequence"/>
</dbReference>
<keyword evidence="1" id="KW-0472">Membrane</keyword>
<reference evidence="2 3" key="1">
    <citation type="submission" date="2015-02" db="EMBL/GenBank/DDBJ databases">
        <title>Draft genome sequence of Lactobacillus collinoides CUPV2371 isolated from a natural cider, the first genome sequence of a strain of this species.</title>
        <authorList>
            <person name="Puertas A.I."/>
            <person name="Spano G."/>
            <person name="Capozzi V."/>
            <person name="Lamontanara A."/>
            <person name="Orru L."/>
            <person name="Duenas M.T."/>
        </authorList>
    </citation>
    <scope>NUCLEOTIDE SEQUENCE [LARGE SCALE GENOMIC DNA]</scope>
    <source>
        <strain evidence="2 3">237</strain>
    </source>
</reference>
<organism evidence="2 3">
    <name type="scientific">Secundilactobacillus collinoides</name>
    <name type="common">Lactobacillus collinoides</name>
    <dbReference type="NCBI Taxonomy" id="33960"/>
    <lineage>
        <taxon>Bacteria</taxon>
        <taxon>Bacillati</taxon>
        <taxon>Bacillota</taxon>
        <taxon>Bacilli</taxon>
        <taxon>Lactobacillales</taxon>
        <taxon>Lactobacillaceae</taxon>
        <taxon>Secundilactobacillus</taxon>
    </lineage>
</organism>
<evidence type="ECO:0000256" key="1">
    <source>
        <dbReference type="SAM" id="Phobius"/>
    </source>
</evidence>
<name>A0A166GAI7_SECCO</name>